<dbReference type="AlphaFoldDB" id="A0A5A7N5N7"/>
<proteinExistence type="predicted"/>
<reference evidence="3 4" key="1">
    <citation type="submission" date="2019-09" db="EMBL/GenBank/DDBJ databases">
        <title>NBRP : Genome information of microbial organism related human and environment.</title>
        <authorList>
            <person name="Hattori M."/>
            <person name="Oshima K."/>
            <person name="Inaba H."/>
            <person name="Suda W."/>
            <person name="Sakamoto M."/>
            <person name="Iino T."/>
            <person name="Kitahara M."/>
            <person name="Oshida Y."/>
            <person name="Iida T."/>
            <person name="Kudo T."/>
            <person name="Itoh T."/>
            <person name="Ohkuma M."/>
        </authorList>
    </citation>
    <scope>NUCLEOTIDE SEQUENCE [LARGE SCALE GENOMIC DNA]</scope>
    <source>
        <strain evidence="3 4">Q-1</strain>
    </source>
</reference>
<accession>A0A5A7N5N7</accession>
<dbReference type="GO" id="GO:0004672">
    <property type="term" value="F:protein kinase activity"/>
    <property type="evidence" value="ECO:0007669"/>
    <property type="project" value="UniProtKB-ARBA"/>
</dbReference>
<dbReference type="Proteomes" id="UP000324996">
    <property type="component" value="Unassembled WGS sequence"/>
</dbReference>
<name>A0A5A7N5N7_9PROT</name>
<dbReference type="GO" id="GO:0000160">
    <property type="term" value="P:phosphorelay signal transduction system"/>
    <property type="evidence" value="ECO:0007669"/>
    <property type="project" value="UniProtKB-KW"/>
</dbReference>
<comment type="caution">
    <text evidence="3">The sequence shown here is derived from an EMBL/GenBank/DDBJ whole genome shotgun (WGS) entry which is preliminary data.</text>
</comment>
<evidence type="ECO:0000256" key="1">
    <source>
        <dbReference type="ARBA" id="ARBA00023012"/>
    </source>
</evidence>
<protein>
    <recommendedName>
        <fullName evidence="2">HPt domain-containing protein</fullName>
    </recommendedName>
</protein>
<dbReference type="Pfam" id="PF01627">
    <property type="entry name" value="Hpt"/>
    <property type="match status" value="1"/>
</dbReference>
<dbReference type="InterPro" id="IPR036641">
    <property type="entry name" value="HPT_dom_sf"/>
</dbReference>
<keyword evidence="4" id="KW-1185">Reference proteome</keyword>
<gene>
    <name evidence="3" type="ORF">JCM17846_06470</name>
</gene>
<dbReference type="SUPFAM" id="SSF47226">
    <property type="entry name" value="Histidine-containing phosphotransfer domain, HPT domain"/>
    <property type="match status" value="1"/>
</dbReference>
<feature type="domain" description="HPt" evidence="2">
    <location>
        <begin position="65"/>
        <end position="139"/>
    </location>
</feature>
<evidence type="ECO:0000259" key="2">
    <source>
        <dbReference type="Pfam" id="PF01627"/>
    </source>
</evidence>
<dbReference type="CDD" id="cd00088">
    <property type="entry name" value="HPT"/>
    <property type="match status" value="1"/>
</dbReference>
<keyword evidence="1" id="KW-0902">Two-component regulatory system</keyword>
<evidence type="ECO:0000313" key="3">
    <source>
        <dbReference type="EMBL" id="GER02965.1"/>
    </source>
</evidence>
<organism evidence="3 4">
    <name type="scientific">Iodidimonas nitroreducens</name>
    <dbReference type="NCBI Taxonomy" id="1236968"/>
    <lineage>
        <taxon>Bacteria</taxon>
        <taxon>Pseudomonadati</taxon>
        <taxon>Pseudomonadota</taxon>
        <taxon>Alphaproteobacteria</taxon>
        <taxon>Iodidimonadales</taxon>
        <taxon>Iodidimonadaceae</taxon>
        <taxon>Iodidimonas</taxon>
    </lineage>
</organism>
<sequence>MGLVPRLLNGSLKVHDARIDLHHDLNSFRILESHSMSSLQPNGDDPIDLAHLDNFTSGDKTLQSDVLKLFLDHVPAYLDQLDDTTSDQRKEQLHRLKGTARSVGAWPLAKLAEKAEQADFDEQLPLIRAMREEFARLKAFLP</sequence>
<dbReference type="Gene3D" id="1.20.120.160">
    <property type="entry name" value="HPT domain"/>
    <property type="match status" value="1"/>
</dbReference>
<dbReference type="InterPro" id="IPR008207">
    <property type="entry name" value="Sig_transdc_His_kin_Hpt_dom"/>
</dbReference>
<dbReference type="EMBL" id="BKCN01000002">
    <property type="protein sequence ID" value="GER02965.1"/>
    <property type="molecule type" value="Genomic_DNA"/>
</dbReference>
<evidence type="ECO:0000313" key="4">
    <source>
        <dbReference type="Proteomes" id="UP000324996"/>
    </source>
</evidence>